<dbReference type="EMBL" id="JACIDM010000001">
    <property type="protein sequence ID" value="MBB4081306.1"/>
    <property type="molecule type" value="Genomic_DNA"/>
</dbReference>
<keyword evidence="1" id="KW-0645">Protease</keyword>
<dbReference type="GO" id="GO:0006508">
    <property type="term" value="P:proteolysis"/>
    <property type="evidence" value="ECO:0007669"/>
    <property type="project" value="UniProtKB-KW"/>
</dbReference>
<comment type="caution">
    <text evidence="1">The sequence shown here is derived from an EMBL/GenBank/DDBJ whole genome shotgun (WGS) entry which is preliminary data.</text>
</comment>
<dbReference type="SUPFAM" id="SSF55486">
    <property type="entry name" value="Metalloproteases ('zincins'), catalytic domain"/>
    <property type="match status" value="1"/>
</dbReference>
<dbReference type="GO" id="GO:0008233">
    <property type="term" value="F:peptidase activity"/>
    <property type="evidence" value="ECO:0007669"/>
    <property type="project" value="UniProtKB-KW"/>
</dbReference>
<dbReference type="Pfam" id="PF06262">
    <property type="entry name" value="Zincin_1"/>
    <property type="match status" value="1"/>
</dbReference>
<dbReference type="AlphaFoldDB" id="A0A7W6JA14"/>
<evidence type="ECO:0000313" key="2">
    <source>
        <dbReference type="Proteomes" id="UP000529946"/>
    </source>
</evidence>
<keyword evidence="1" id="KW-0378">Hydrolase</keyword>
<dbReference type="RefSeq" id="WP_183201838.1">
    <property type="nucleotide sequence ID" value="NZ_BAAAER010000002.1"/>
</dbReference>
<organism evidence="1 2">
    <name type="scientific">Brevundimonas lenta</name>
    <dbReference type="NCBI Taxonomy" id="424796"/>
    <lineage>
        <taxon>Bacteria</taxon>
        <taxon>Pseudomonadati</taxon>
        <taxon>Pseudomonadota</taxon>
        <taxon>Alphaproteobacteria</taxon>
        <taxon>Caulobacterales</taxon>
        <taxon>Caulobacteraceae</taxon>
        <taxon>Brevundimonas</taxon>
    </lineage>
</organism>
<dbReference type="InterPro" id="IPR010428">
    <property type="entry name" value="Zincin_1"/>
</dbReference>
<evidence type="ECO:0000313" key="1">
    <source>
        <dbReference type="EMBL" id="MBB4081306.1"/>
    </source>
</evidence>
<dbReference type="CDD" id="cd12952">
    <property type="entry name" value="MMP_ACEL2062"/>
    <property type="match status" value="1"/>
</dbReference>
<gene>
    <name evidence="1" type="ORF">GGR12_000145</name>
</gene>
<proteinExistence type="predicted"/>
<keyword evidence="2" id="KW-1185">Reference proteome</keyword>
<dbReference type="Gene3D" id="3.30.2010.20">
    <property type="match status" value="1"/>
</dbReference>
<dbReference type="InterPro" id="IPR038555">
    <property type="entry name" value="Zincin_1_sf"/>
</dbReference>
<accession>A0A7W6JA14</accession>
<protein>
    <submittedName>
        <fullName evidence="1">Putative Zn-dependent protease with MMP-like domain</fullName>
    </submittedName>
</protein>
<sequence length="139" mass="15614">MTDGQNTWADQLAPSLDDFARLAREAFDSLPDPFRSLAGDVVIRVDDFADEETLNMMEIEDPFELTGLYHGVDIGLRDGMGPAPEPSRIFLYRRPILDEWVERGDVGLSEIIAHVLIHEIGHHFGLDDDQIHDIEDGAD</sequence>
<name>A0A7W6JA14_9CAUL</name>
<dbReference type="Proteomes" id="UP000529946">
    <property type="component" value="Unassembled WGS sequence"/>
</dbReference>
<reference evidence="1 2" key="1">
    <citation type="submission" date="2020-08" db="EMBL/GenBank/DDBJ databases">
        <title>Genomic Encyclopedia of Type Strains, Phase IV (KMG-IV): sequencing the most valuable type-strain genomes for metagenomic binning, comparative biology and taxonomic classification.</title>
        <authorList>
            <person name="Goeker M."/>
        </authorList>
    </citation>
    <scope>NUCLEOTIDE SEQUENCE [LARGE SCALE GENOMIC DNA]</scope>
    <source>
        <strain evidence="1 2">DSM 23960</strain>
    </source>
</reference>